<evidence type="ECO:0000313" key="10">
    <source>
        <dbReference type="Proteomes" id="UP000537204"/>
    </source>
</evidence>
<dbReference type="Proteomes" id="UP000537204">
    <property type="component" value="Unassembled WGS sequence"/>
</dbReference>
<evidence type="ECO:0000256" key="2">
    <source>
        <dbReference type="ARBA" id="ARBA00012438"/>
    </source>
</evidence>
<feature type="domain" description="PAC" evidence="8">
    <location>
        <begin position="323"/>
        <end position="375"/>
    </location>
</feature>
<dbReference type="PROSITE" id="PS50112">
    <property type="entry name" value="PAS"/>
    <property type="match status" value="2"/>
</dbReference>
<dbReference type="CDD" id="cd00082">
    <property type="entry name" value="HisKA"/>
    <property type="match status" value="1"/>
</dbReference>
<dbReference type="EMBL" id="JACHCE010000004">
    <property type="protein sequence ID" value="MBB5636838.1"/>
    <property type="molecule type" value="Genomic_DNA"/>
</dbReference>
<dbReference type="Pfam" id="PF13426">
    <property type="entry name" value="PAS_9"/>
    <property type="match status" value="1"/>
</dbReference>
<dbReference type="SMART" id="SM00387">
    <property type="entry name" value="HATPase_c"/>
    <property type="match status" value="1"/>
</dbReference>
<dbReference type="Gene3D" id="3.30.565.10">
    <property type="entry name" value="Histidine kinase-like ATPase, C-terminal domain"/>
    <property type="match status" value="1"/>
</dbReference>
<evidence type="ECO:0000259" key="6">
    <source>
        <dbReference type="PROSITE" id="PS50109"/>
    </source>
</evidence>
<dbReference type="SUPFAM" id="SSF47384">
    <property type="entry name" value="Homodimeric domain of signal transducing histidine kinase"/>
    <property type="match status" value="1"/>
</dbReference>
<dbReference type="PROSITE" id="PS50109">
    <property type="entry name" value="HIS_KIN"/>
    <property type="match status" value="1"/>
</dbReference>
<dbReference type="Pfam" id="PF08448">
    <property type="entry name" value="PAS_4"/>
    <property type="match status" value="1"/>
</dbReference>
<dbReference type="InterPro" id="IPR000700">
    <property type="entry name" value="PAS-assoc_C"/>
</dbReference>
<reference evidence="9 10" key="1">
    <citation type="submission" date="2020-08" db="EMBL/GenBank/DDBJ databases">
        <title>Genomic Encyclopedia of Type Strains, Phase IV (KMG-V): Genome sequencing to study the core and pangenomes of soil and plant-associated prokaryotes.</title>
        <authorList>
            <person name="Whitman W."/>
        </authorList>
    </citation>
    <scope>NUCLEOTIDE SEQUENCE [LARGE SCALE GENOMIC DNA]</scope>
    <source>
        <strain evidence="9 10">S3M1</strain>
    </source>
</reference>
<dbReference type="Pfam" id="PF08447">
    <property type="entry name" value="PAS_3"/>
    <property type="match status" value="1"/>
</dbReference>
<feature type="domain" description="PAS" evidence="7">
    <location>
        <begin position="376"/>
        <end position="436"/>
    </location>
</feature>
<dbReference type="AlphaFoldDB" id="A0A7W8ZMZ9"/>
<dbReference type="InterPro" id="IPR036890">
    <property type="entry name" value="HATPase_C_sf"/>
</dbReference>
<dbReference type="PRINTS" id="PR00344">
    <property type="entry name" value="BCTRLSENSOR"/>
</dbReference>
<dbReference type="FunFam" id="3.30.565.10:FF:000006">
    <property type="entry name" value="Sensor histidine kinase WalK"/>
    <property type="match status" value="1"/>
</dbReference>
<dbReference type="PANTHER" id="PTHR43304:SF1">
    <property type="entry name" value="PAC DOMAIN-CONTAINING PROTEIN"/>
    <property type="match status" value="1"/>
</dbReference>
<dbReference type="PROSITE" id="PS50113">
    <property type="entry name" value="PAC"/>
    <property type="match status" value="2"/>
</dbReference>
<keyword evidence="5" id="KW-0418">Kinase</keyword>
<comment type="catalytic activity">
    <reaction evidence="1">
        <text>ATP + protein L-histidine = ADP + protein N-phospho-L-histidine.</text>
        <dbReference type="EC" id="2.7.13.3"/>
    </reaction>
</comment>
<dbReference type="CDD" id="cd00075">
    <property type="entry name" value="HATPase"/>
    <property type="match status" value="1"/>
</dbReference>
<dbReference type="SUPFAM" id="SSF55785">
    <property type="entry name" value="PYP-like sensor domain (PAS domain)"/>
    <property type="match status" value="4"/>
</dbReference>
<evidence type="ECO:0000256" key="5">
    <source>
        <dbReference type="ARBA" id="ARBA00022777"/>
    </source>
</evidence>
<proteinExistence type="predicted"/>
<dbReference type="InterPro" id="IPR000014">
    <property type="entry name" value="PAS"/>
</dbReference>
<feature type="domain" description="PAS" evidence="7">
    <location>
        <begin position="249"/>
        <end position="319"/>
    </location>
</feature>
<dbReference type="InterPro" id="IPR004358">
    <property type="entry name" value="Sig_transdc_His_kin-like_C"/>
</dbReference>
<feature type="domain" description="Histidine kinase" evidence="6">
    <location>
        <begin position="516"/>
        <end position="735"/>
    </location>
</feature>
<dbReference type="SMART" id="SM00091">
    <property type="entry name" value="PAS"/>
    <property type="match status" value="4"/>
</dbReference>
<dbReference type="Pfam" id="PF02518">
    <property type="entry name" value="HATPase_c"/>
    <property type="match status" value="1"/>
</dbReference>
<dbReference type="InterPro" id="IPR003661">
    <property type="entry name" value="HisK_dim/P_dom"/>
</dbReference>
<dbReference type="GO" id="GO:0000155">
    <property type="term" value="F:phosphorelay sensor kinase activity"/>
    <property type="evidence" value="ECO:0007669"/>
    <property type="project" value="InterPro"/>
</dbReference>
<dbReference type="Gene3D" id="1.10.287.130">
    <property type="match status" value="1"/>
</dbReference>
<organism evidence="9 10">
    <name type="scientific">Pedobacter cryoconitis</name>
    <dbReference type="NCBI Taxonomy" id="188932"/>
    <lineage>
        <taxon>Bacteria</taxon>
        <taxon>Pseudomonadati</taxon>
        <taxon>Bacteroidota</taxon>
        <taxon>Sphingobacteriia</taxon>
        <taxon>Sphingobacteriales</taxon>
        <taxon>Sphingobacteriaceae</taxon>
        <taxon>Pedobacter</taxon>
    </lineage>
</organism>
<evidence type="ECO:0000256" key="3">
    <source>
        <dbReference type="ARBA" id="ARBA00022553"/>
    </source>
</evidence>
<sequence>MFSSSDLNNILNSSPVSMAVLDLNLRFQAVSKQWLIINGLEDTKVNGKLHAEVFPEEKDEWQTIFANCFRGIDYSGEKKRTANLNQPAVWIKWQAHQWTTAGLNAGGIVLCCEEITKTKKPEKQEKQFRLFMDYIPGLCWITNAENVLIYANKRFLDIHQLPAEVIGKNKKDIFGYDVANDAYINNSEVLKTKQSKEFQQTFRDQEGFPQYFLTCKFPFLDAAGKMSLVGAVGFNVTRHKQLEENLYQSEAQFRQAFEHSLVGMALISPDGGWKRVNASLCEITGYSEKELQMMHMQDITHPDDLLESTERLTELAENITESVKLEKRYIHKNGNVIWVVIAATMLKDSLGKPLHYVSQIEDITKRKEIEGDLKQSEKKYRSIFENVQDVFYQADQTGLVTEISPSILQYSGYTREAIIGQPVSNFYYYPNDRERIINCLKHEGTVIDFEVRLMTIDKELRYVSVNARLIFEDGRIVGTEGSMRDVTARKFQENALKALNLELTASNKQKDKLLSIIGHDLRNPISGSLELLEMTIADLYSISADDVHLHLSMIKQELSNANELLEGLLIWAKSQFNEIGFRPVEIAELSSLIQRSVQNVLPMAHKKSIRITPVLEPALKIYADKEMLETIIRNLLSNAIKFSHKGGEIAVNVSKRANDILFSVRDNGIGIPKEKVRELLNNKSNYTTYGTSGEKGTGLGLNLVIDFVWRHGGEFWINSELGAGSTFYFTIPGSALHL</sequence>
<gene>
    <name evidence="9" type="ORF">HDE68_002751</name>
</gene>
<dbReference type="SMART" id="SM00388">
    <property type="entry name" value="HisKA"/>
    <property type="match status" value="1"/>
</dbReference>
<dbReference type="InterPro" id="IPR001610">
    <property type="entry name" value="PAC"/>
</dbReference>
<accession>A0A7W8ZMZ9</accession>
<name>A0A7W8ZMZ9_9SPHI</name>
<evidence type="ECO:0000259" key="8">
    <source>
        <dbReference type="PROSITE" id="PS50113"/>
    </source>
</evidence>
<feature type="domain" description="PAC" evidence="8">
    <location>
        <begin position="447"/>
        <end position="498"/>
    </location>
</feature>
<evidence type="ECO:0000256" key="1">
    <source>
        <dbReference type="ARBA" id="ARBA00000085"/>
    </source>
</evidence>
<dbReference type="CDD" id="cd00130">
    <property type="entry name" value="PAS"/>
    <property type="match status" value="2"/>
</dbReference>
<dbReference type="NCBIfam" id="TIGR00229">
    <property type="entry name" value="sensory_box"/>
    <property type="match status" value="3"/>
</dbReference>
<dbReference type="InterPro" id="IPR013656">
    <property type="entry name" value="PAS_4"/>
</dbReference>
<dbReference type="InterPro" id="IPR013655">
    <property type="entry name" value="PAS_fold_3"/>
</dbReference>
<dbReference type="InterPro" id="IPR035965">
    <property type="entry name" value="PAS-like_dom_sf"/>
</dbReference>
<dbReference type="PANTHER" id="PTHR43304">
    <property type="entry name" value="PHYTOCHROME-LIKE PROTEIN CPH1"/>
    <property type="match status" value="1"/>
</dbReference>
<dbReference type="InterPro" id="IPR052162">
    <property type="entry name" value="Sensor_kinase/Photoreceptor"/>
</dbReference>
<dbReference type="Gene3D" id="3.30.450.20">
    <property type="entry name" value="PAS domain"/>
    <property type="match status" value="4"/>
</dbReference>
<dbReference type="InterPro" id="IPR036097">
    <property type="entry name" value="HisK_dim/P_sf"/>
</dbReference>
<keyword evidence="3" id="KW-0597">Phosphoprotein</keyword>
<protein>
    <recommendedName>
        <fullName evidence="2">histidine kinase</fullName>
        <ecNumber evidence="2">2.7.13.3</ecNumber>
    </recommendedName>
</protein>
<evidence type="ECO:0000313" key="9">
    <source>
        <dbReference type="EMBL" id="MBB5636838.1"/>
    </source>
</evidence>
<evidence type="ECO:0000259" key="7">
    <source>
        <dbReference type="PROSITE" id="PS50112"/>
    </source>
</evidence>
<comment type="caution">
    <text evidence="9">The sequence shown here is derived from an EMBL/GenBank/DDBJ whole genome shotgun (WGS) entry which is preliminary data.</text>
</comment>
<keyword evidence="4" id="KW-0808">Transferase</keyword>
<dbReference type="InterPro" id="IPR003594">
    <property type="entry name" value="HATPase_dom"/>
</dbReference>
<dbReference type="RefSeq" id="WP_183882743.1">
    <property type="nucleotide sequence ID" value="NZ_JACHCE010000004.1"/>
</dbReference>
<evidence type="ECO:0000256" key="4">
    <source>
        <dbReference type="ARBA" id="ARBA00022679"/>
    </source>
</evidence>
<dbReference type="EC" id="2.7.13.3" evidence="2"/>
<dbReference type="SUPFAM" id="SSF55874">
    <property type="entry name" value="ATPase domain of HSP90 chaperone/DNA topoisomerase II/histidine kinase"/>
    <property type="match status" value="1"/>
</dbReference>
<dbReference type="InterPro" id="IPR005467">
    <property type="entry name" value="His_kinase_dom"/>
</dbReference>
<dbReference type="SMART" id="SM00086">
    <property type="entry name" value="PAC"/>
    <property type="match status" value="2"/>
</dbReference>